<name>A0A9E7J9U7_9LILI</name>
<accession>A0A9E7J9U7</accession>
<organism evidence="2 3">
    <name type="scientific">Musa troglodytarum</name>
    <name type="common">fe'i banana</name>
    <dbReference type="NCBI Taxonomy" id="320322"/>
    <lineage>
        <taxon>Eukaryota</taxon>
        <taxon>Viridiplantae</taxon>
        <taxon>Streptophyta</taxon>
        <taxon>Embryophyta</taxon>
        <taxon>Tracheophyta</taxon>
        <taxon>Spermatophyta</taxon>
        <taxon>Magnoliopsida</taxon>
        <taxon>Liliopsida</taxon>
        <taxon>Zingiberales</taxon>
        <taxon>Musaceae</taxon>
        <taxon>Musa</taxon>
    </lineage>
</organism>
<feature type="chain" id="PRO_5039592968" evidence="1">
    <location>
        <begin position="26"/>
        <end position="65"/>
    </location>
</feature>
<evidence type="ECO:0000313" key="3">
    <source>
        <dbReference type="Proteomes" id="UP001055439"/>
    </source>
</evidence>
<keyword evidence="1" id="KW-0732">Signal</keyword>
<feature type="signal peptide" evidence="1">
    <location>
        <begin position="1"/>
        <end position="25"/>
    </location>
</feature>
<evidence type="ECO:0000256" key="1">
    <source>
        <dbReference type="SAM" id="SignalP"/>
    </source>
</evidence>
<gene>
    <name evidence="2" type="ORF">MUK42_36654</name>
</gene>
<dbReference type="EMBL" id="CP097502">
    <property type="protein sequence ID" value="URD72542.1"/>
    <property type="molecule type" value="Genomic_DNA"/>
</dbReference>
<protein>
    <submittedName>
        <fullName evidence="2">Uncharacterized protein</fullName>
    </submittedName>
</protein>
<dbReference type="AlphaFoldDB" id="A0A9E7J9U7"/>
<proteinExistence type="predicted"/>
<reference evidence="2" key="1">
    <citation type="submission" date="2022-05" db="EMBL/GenBank/DDBJ databases">
        <title>The Musa troglodytarum L. genome provides insights into the mechanism of non-climacteric behaviour and enrichment of carotenoids.</title>
        <authorList>
            <person name="Wang J."/>
        </authorList>
    </citation>
    <scope>NUCLEOTIDE SEQUENCE</scope>
    <source>
        <tissue evidence="2">Leaf</tissue>
    </source>
</reference>
<keyword evidence="3" id="KW-1185">Reference proteome</keyword>
<evidence type="ECO:0000313" key="2">
    <source>
        <dbReference type="EMBL" id="URD72542.1"/>
    </source>
</evidence>
<dbReference type="Proteomes" id="UP001055439">
    <property type="component" value="Chromosome 1"/>
</dbReference>
<sequence length="65" mass="7165">MRSRQAFPLLLLLLSSIPRPIPISCKEDTIHDYTCMNDMKTMDKNVISMMVMDGDAVGGCCGGGW</sequence>